<evidence type="ECO:0000256" key="7">
    <source>
        <dbReference type="ARBA" id="ARBA00049047"/>
    </source>
</evidence>
<dbReference type="RefSeq" id="WP_074199718.1">
    <property type="nucleotide sequence ID" value="NZ_FSQZ01000001.1"/>
</dbReference>
<evidence type="ECO:0000256" key="3">
    <source>
        <dbReference type="ARBA" id="ARBA00022605"/>
    </source>
</evidence>
<dbReference type="PANTHER" id="PTHR43406:SF1">
    <property type="entry name" value="TRYPTOPHAN SYNTHASE ALPHA CHAIN, CHLOROPLASTIC"/>
    <property type="match status" value="1"/>
</dbReference>
<keyword evidence="3 8" id="KW-0028">Amino-acid biosynthesis</keyword>
<dbReference type="Gene3D" id="3.20.20.70">
    <property type="entry name" value="Aldolase class I"/>
    <property type="match status" value="1"/>
</dbReference>
<keyword evidence="11" id="KW-1185">Reference proteome</keyword>
<feature type="active site" description="Proton acceptor" evidence="8">
    <location>
        <position position="55"/>
    </location>
</feature>
<comment type="pathway">
    <text evidence="1 8">Amino-acid biosynthesis; L-tryptophan biosynthesis; L-tryptophan from chorismate: step 5/5.</text>
</comment>
<sequence length="262" mass="28110">MRTIAEAFDSGKLLIPYICAGDPNLHTTAQIIKELDKLGAGIIEVGMPFSDPLADGPVIQAASQRALASGTTMPKIFKMLSEIKGLSAPIVLMGYINPIMKYGESSFVRDALACNVSGVLIPDLPFDEGKEFYDMCASEGLCPIYMVTPNTDDERLGQIGRVAKGFLYCVSLLGITGDARGPIDEIKSYMESVRTHTSVPLALGFGIDSPEKVKAVKPYVDGIVVGSAIVKIIAEKSALGERAIKDEVSTFVSSFLRALREQ</sequence>
<organism evidence="10 11">
    <name type="scientific">Acetomicrobium flavidum</name>
    <dbReference type="NCBI Taxonomy" id="49896"/>
    <lineage>
        <taxon>Bacteria</taxon>
        <taxon>Thermotogati</taxon>
        <taxon>Synergistota</taxon>
        <taxon>Synergistia</taxon>
        <taxon>Synergistales</taxon>
        <taxon>Acetomicrobiaceae</taxon>
        <taxon>Acetomicrobium</taxon>
    </lineage>
</organism>
<dbReference type="CDD" id="cd04724">
    <property type="entry name" value="Tryptophan_synthase_alpha"/>
    <property type="match status" value="1"/>
</dbReference>
<keyword evidence="5 8" id="KW-0057">Aromatic amino acid biosynthesis</keyword>
<accession>A0ABY1JE06</accession>
<comment type="catalytic activity">
    <reaction evidence="7 8">
        <text>(1S,2R)-1-C-(indol-3-yl)glycerol 3-phosphate + L-serine = D-glyceraldehyde 3-phosphate + L-tryptophan + H2O</text>
        <dbReference type="Rhea" id="RHEA:10532"/>
        <dbReference type="ChEBI" id="CHEBI:15377"/>
        <dbReference type="ChEBI" id="CHEBI:33384"/>
        <dbReference type="ChEBI" id="CHEBI:57912"/>
        <dbReference type="ChEBI" id="CHEBI:58866"/>
        <dbReference type="ChEBI" id="CHEBI:59776"/>
        <dbReference type="EC" id="4.2.1.20"/>
    </reaction>
</comment>
<dbReference type="InterPro" id="IPR002028">
    <property type="entry name" value="Trp_synthase_suA"/>
</dbReference>
<reference evidence="10 11" key="1">
    <citation type="submission" date="2016-11" db="EMBL/GenBank/DDBJ databases">
        <authorList>
            <person name="Varghese N."/>
            <person name="Submissions S."/>
        </authorList>
    </citation>
    <scope>NUCLEOTIDE SEQUENCE [LARGE SCALE GENOMIC DNA]</scope>
    <source>
        <strain evidence="10 11">DSM 20664</strain>
    </source>
</reference>
<dbReference type="PROSITE" id="PS00167">
    <property type="entry name" value="TRP_SYNTHASE_ALPHA"/>
    <property type="match status" value="1"/>
</dbReference>
<evidence type="ECO:0000256" key="2">
    <source>
        <dbReference type="ARBA" id="ARBA00011270"/>
    </source>
</evidence>
<comment type="subunit">
    <text evidence="2 8">Tetramer of two alpha and two beta chains.</text>
</comment>
<comment type="caution">
    <text evidence="10">The sequence shown here is derived from an EMBL/GenBank/DDBJ whole genome shotgun (WGS) entry which is preliminary data.</text>
</comment>
<dbReference type="InterPro" id="IPR013785">
    <property type="entry name" value="Aldolase_TIM"/>
</dbReference>
<dbReference type="Pfam" id="PF00290">
    <property type="entry name" value="Trp_syntA"/>
    <property type="match status" value="1"/>
</dbReference>
<dbReference type="EMBL" id="FSQZ01000001">
    <property type="protein sequence ID" value="SIN70864.1"/>
    <property type="molecule type" value="Genomic_DNA"/>
</dbReference>
<dbReference type="PANTHER" id="PTHR43406">
    <property type="entry name" value="TRYPTOPHAN SYNTHASE, ALPHA CHAIN"/>
    <property type="match status" value="1"/>
</dbReference>
<evidence type="ECO:0000256" key="5">
    <source>
        <dbReference type="ARBA" id="ARBA00023141"/>
    </source>
</evidence>
<evidence type="ECO:0000256" key="4">
    <source>
        <dbReference type="ARBA" id="ARBA00022822"/>
    </source>
</evidence>
<dbReference type="SUPFAM" id="SSF51366">
    <property type="entry name" value="Ribulose-phoshate binding barrel"/>
    <property type="match status" value="1"/>
</dbReference>
<gene>
    <name evidence="8" type="primary">trpA</name>
    <name evidence="10" type="ORF">SAMN05444368_1372</name>
</gene>
<dbReference type="NCBIfam" id="TIGR00262">
    <property type="entry name" value="trpA"/>
    <property type="match status" value="1"/>
</dbReference>
<comment type="function">
    <text evidence="8">The alpha subunit is responsible for the aldol cleavage of indoleglycerol phosphate to indole and glyceraldehyde 3-phosphate.</text>
</comment>
<evidence type="ECO:0000256" key="8">
    <source>
        <dbReference type="HAMAP-Rule" id="MF_00131"/>
    </source>
</evidence>
<keyword evidence="6 8" id="KW-0456">Lyase</keyword>
<dbReference type="InterPro" id="IPR011060">
    <property type="entry name" value="RibuloseP-bd_barrel"/>
</dbReference>
<evidence type="ECO:0000256" key="1">
    <source>
        <dbReference type="ARBA" id="ARBA00004733"/>
    </source>
</evidence>
<proteinExistence type="inferred from homology"/>
<dbReference type="HAMAP" id="MF_00131">
    <property type="entry name" value="Trp_synth_alpha"/>
    <property type="match status" value="1"/>
</dbReference>
<evidence type="ECO:0000256" key="9">
    <source>
        <dbReference type="RuleBase" id="RU003662"/>
    </source>
</evidence>
<feature type="active site" description="Proton acceptor" evidence="8">
    <location>
        <position position="44"/>
    </location>
</feature>
<protein>
    <recommendedName>
        <fullName evidence="8">Tryptophan synthase alpha chain</fullName>
        <ecNumber evidence="8">4.2.1.20</ecNumber>
    </recommendedName>
</protein>
<dbReference type="EC" id="4.2.1.20" evidence="8"/>
<evidence type="ECO:0000256" key="6">
    <source>
        <dbReference type="ARBA" id="ARBA00023239"/>
    </source>
</evidence>
<dbReference type="InterPro" id="IPR018204">
    <property type="entry name" value="Trp_synthase_alpha_AS"/>
</dbReference>
<evidence type="ECO:0000313" key="11">
    <source>
        <dbReference type="Proteomes" id="UP000185093"/>
    </source>
</evidence>
<name>A0ABY1JE06_9BACT</name>
<dbReference type="Proteomes" id="UP000185093">
    <property type="component" value="Unassembled WGS sequence"/>
</dbReference>
<keyword evidence="4 8" id="KW-0822">Tryptophan biosynthesis</keyword>
<comment type="similarity">
    <text evidence="8 9">Belongs to the TrpA family.</text>
</comment>
<evidence type="ECO:0000313" key="10">
    <source>
        <dbReference type="EMBL" id="SIN70864.1"/>
    </source>
</evidence>